<reference evidence="1 2" key="1">
    <citation type="submission" date="2010-06" db="EMBL/GenBank/DDBJ databases">
        <title>Complete sequence of chromosome of Nitrosococcus watsoni C-113.</title>
        <authorList>
            <consortium name="US DOE Joint Genome Institute"/>
            <person name="Lucas S."/>
            <person name="Copeland A."/>
            <person name="Lapidus A."/>
            <person name="Cheng J.-F."/>
            <person name="Bruce D."/>
            <person name="Goodwin L."/>
            <person name="Pitluck S."/>
            <person name="Malfatti S.A."/>
            <person name="Chain P.S.G."/>
            <person name="Land M."/>
            <person name="Hauser L."/>
            <person name="Kyrpides N."/>
            <person name="Ivanova N."/>
            <person name="Cambell M.A."/>
            <person name="Heidelberg J.F."/>
            <person name="Klotz M.G."/>
            <person name="Woyke T."/>
        </authorList>
    </citation>
    <scope>NUCLEOTIDE SEQUENCE [LARGE SCALE GENOMIC DNA]</scope>
    <source>
        <strain evidence="1 2">C-113</strain>
    </source>
</reference>
<dbReference type="Proteomes" id="UP000000393">
    <property type="component" value="Chromosome"/>
</dbReference>
<accession>D8K7R6</accession>
<protein>
    <submittedName>
        <fullName evidence="1">Uncharacterized protein</fullName>
    </submittedName>
</protein>
<dbReference type="OrthoDB" id="5771608at2"/>
<organism evidence="1 2">
    <name type="scientific">Nitrosococcus watsoni (strain C-113)</name>
    <dbReference type="NCBI Taxonomy" id="105559"/>
    <lineage>
        <taxon>Bacteria</taxon>
        <taxon>Pseudomonadati</taxon>
        <taxon>Pseudomonadota</taxon>
        <taxon>Gammaproteobacteria</taxon>
        <taxon>Chromatiales</taxon>
        <taxon>Chromatiaceae</taxon>
        <taxon>Nitrosococcus</taxon>
    </lineage>
</organism>
<evidence type="ECO:0000313" key="1">
    <source>
        <dbReference type="EMBL" id="ADJ28943.1"/>
    </source>
</evidence>
<gene>
    <name evidence="1" type="ordered locus">Nwat_2110</name>
</gene>
<dbReference type="AlphaFoldDB" id="D8K7R6"/>
<dbReference type="KEGG" id="nwa:Nwat_2110"/>
<sequence length="167" mass="18081">MSLQSLSQLLTLLILTAALGNINAAEVLSLSAPPRGIQTLGVEVSEINQDYRRYGLDETALAQHVAQQLKKAGFKVVPVEEIGDSPDTALLRVKLDLVRSYLGYSYALSVKLIQKLQLAGPHGPLAPVTIWSSTGRSGFLRSGTLPRLRNYIADAVKEFIEATQASH</sequence>
<proteinExistence type="predicted"/>
<dbReference type="EMBL" id="CP002086">
    <property type="protein sequence ID" value="ADJ28943.1"/>
    <property type="molecule type" value="Genomic_DNA"/>
</dbReference>
<dbReference type="RefSeq" id="WP_013221032.1">
    <property type="nucleotide sequence ID" value="NC_014315.1"/>
</dbReference>
<dbReference type="STRING" id="105559.Nwat_2110"/>
<name>D8K7R6_NITWC</name>
<evidence type="ECO:0000313" key="2">
    <source>
        <dbReference type="Proteomes" id="UP000000393"/>
    </source>
</evidence>
<dbReference type="HOGENOM" id="CLU_1609087_0_0_6"/>
<keyword evidence="2" id="KW-1185">Reference proteome</keyword>